<feature type="chain" id="PRO_5044261097" description="RCK N-terminal domain-containing protein" evidence="12">
    <location>
        <begin position="28"/>
        <end position="858"/>
    </location>
</feature>
<dbReference type="PANTHER" id="PTHR46157">
    <property type="entry name" value="K(+) EFFLUX ANTIPORTER 3, CHLOROPLASTIC"/>
    <property type="match status" value="1"/>
</dbReference>
<organism evidence="14 15">
    <name type="scientific">Prymnesium parvum</name>
    <name type="common">Toxic golden alga</name>
    <dbReference type="NCBI Taxonomy" id="97485"/>
    <lineage>
        <taxon>Eukaryota</taxon>
        <taxon>Haptista</taxon>
        <taxon>Haptophyta</taxon>
        <taxon>Prymnesiophyceae</taxon>
        <taxon>Prymnesiales</taxon>
        <taxon>Prymnesiaceae</taxon>
        <taxon>Prymnesium</taxon>
    </lineage>
</organism>
<evidence type="ECO:0000256" key="1">
    <source>
        <dbReference type="ARBA" id="ARBA00004127"/>
    </source>
</evidence>
<evidence type="ECO:0000256" key="6">
    <source>
        <dbReference type="ARBA" id="ARBA00022958"/>
    </source>
</evidence>
<keyword evidence="3" id="KW-0050">Antiport</keyword>
<evidence type="ECO:0000256" key="2">
    <source>
        <dbReference type="ARBA" id="ARBA00022448"/>
    </source>
</evidence>
<dbReference type="Gene3D" id="1.20.1530.20">
    <property type="match status" value="1"/>
</dbReference>
<keyword evidence="15" id="KW-1185">Reference proteome</keyword>
<evidence type="ECO:0000313" key="14">
    <source>
        <dbReference type="EMBL" id="KAL1527035.1"/>
    </source>
</evidence>
<keyword evidence="8" id="KW-0406">Ion transport</keyword>
<dbReference type="Proteomes" id="UP001515480">
    <property type="component" value="Unassembled WGS sequence"/>
</dbReference>
<dbReference type="GO" id="GO:0012505">
    <property type="term" value="C:endomembrane system"/>
    <property type="evidence" value="ECO:0007669"/>
    <property type="project" value="UniProtKB-SubCell"/>
</dbReference>
<keyword evidence="2" id="KW-0813">Transport</keyword>
<name>A0AB34K293_PRYPA</name>
<dbReference type="Gene3D" id="3.40.50.720">
    <property type="entry name" value="NAD(P)-binding Rossmann-like Domain"/>
    <property type="match status" value="1"/>
</dbReference>
<dbReference type="SUPFAM" id="SSF51735">
    <property type="entry name" value="NAD(P)-binding Rossmann-fold domains"/>
    <property type="match status" value="1"/>
</dbReference>
<feature type="signal peptide" evidence="12">
    <location>
        <begin position="1"/>
        <end position="27"/>
    </location>
</feature>
<keyword evidence="12" id="KW-0732">Signal</keyword>
<dbReference type="GO" id="GO:0016020">
    <property type="term" value="C:membrane"/>
    <property type="evidence" value="ECO:0007669"/>
    <property type="project" value="InterPro"/>
</dbReference>
<feature type="transmembrane region" description="Helical" evidence="11">
    <location>
        <begin position="381"/>
        <end position="404"/>
    </location>
</feature>
<protein>
    <recommendedName>
        <fullName evidence="13">RCK N-terminal domain-containing protein</fullName>
    </recommendedName>
</protein>
<dbReference type="AlphaFoldDB" id="A0AB34K293"/>
<evidence type="ECO:0000259" key="13">
    <source>
        <dbReference type="PROSITE" id="PS51201"/>
    </source>
</evidence>
<dbReference type="GO" id="GO:0006813">
    <property type="term" value="P:potassium ion transport"/>
    <property type="evidence" value="ECO:0007669"/>
    <property type="project" value="UniProtKB-KW"/>
</dbReference>
<feature type="transmembrane region" description="Helical" evidence="11">
    <location>
        <begin position="265"/>
        <end position="283"/>
    </location>
</feature>
<evidence type="ECO:0000313" key="15">
    <source>
        <dbReference type="Proteomes" id="UP001515480"/>
    </source>
</evidence>
<dbReference type="FunFam" id="3.40.50.720:FF:000036">
    <property type="entry name" value="Glutathione-regulated potassium-efflux system protein KefB"/>
    <property type="match status" value="1"/>
</dbReference>
<feature type="region of interest" description="Disordered" evidence="10">
    <location>
        <begin position="187"/>
        <end position="206"/>
    </location>
</feature>
<dbReference type="PANTHER" id="PTHR46157:SF4">
    <property type="entry name" value="K(+) EFFLUX ANTIPORTER 3, CHLOROPLASTIC"/>
    <property type="match status" value="1"/>
</dbReference>
<dbReference type="InterPro" id="IPR006153">
    <property type="entry name" value="Cation/H_exchanger_TM"/>
</dbReference>
<dbReference type="EMBL" id="JBGBPQ010000003">
    <property type="protein sequence ID" value="KAL1527035.1"/>
    <property type="molecule type" value="Genomic_DNA"/>
</dbReference>
<keyword evidence="4" id="KW-0633">Potassium transport</keyword>
<proteinExistence type="predicted"/>
<keyword evidence="7 11" id="KW-1133">Transmembrane helix</keyword>
<accession>A0AB34K293</accession>
<evidence type="ECO:0000256" key="9">
    <source>
        <dbReference type="ARBA" id="ARBA00023136"/>
    </source>
</evidence>
<dbReference type="Pfam" id="PF00999">
    <property type="entry name" value="Na_H_Exchanger"/>
    <property type="match status" value="1"/>
</dbReference>
<dbReference type="GO" id="GO:0015297">
    <property type="term" value="F:antiporter activity"/>
    <property type="evidence" value="ECO:0007669"/>
    <property type="project" value="UniProtKB-KW"/>
</dbReference>
<reference evidence="14 15" key="1">
    <citation type="journal article" date="2024" name="Science">
        <title>Giant polyketide synthase enzymes in the biosynthesis of giant marine polyether toxins.</title>
        <authorList>
            <person name="Fallon T.R."/>
            <person name="Shende V.V."/>
            <person name="Wierzbicki I.H."/>
            <person name="Pendleton A.L."/>
            <person name="Watervoot N.F."/>
            <person name="Auber R.P."/>
            <person name="Gonzalez D.J."/>
            <person name="Wisecaver J.H."/>
            <person name="Moore B.S."/>
        </authorList>
    </citation>
    <scope>NUCLEOTIDE SEQUENCE [LARGE SCALE GENOMIC DNA]</scope>
    <source>
        <strain evidence="14 15">12B1</strain>
    </source>
</reference>
<evidence type="ECO:0000256" key="7">
    <source>
        <dbReference type="ARBA" id="ARBA00022989"/>
    </source>
</evidence>
<feature type="transmembrane region" description="Helical" evidence="11">
    <location>
        <begin position="529"/>
        <end position="551"/>
    </location>
</feature>
<keyword evidence="9 11" id="KW-0472">Membrane</keyword>
<dbReference type="PROSITE" id="PS51201">
    <property type="entry name" value="RCK_N"/>
    <property type="match status" value="1"/>
</dbReference>
<comment type="subcellular location">
    <subcellularLocation>
        <location evidence="1">Endomembrane system</location>
        <topology evidence="1">Multi-pass membrane protein</topology>
    </subcellularLocation>
</comment>
<dbReference type="GO" id="GO:1902600">
    <property type="term" value="P:proton transmembrane transport"/>
    <property type="evidence" value="ECO:0007669"/>
    <property type="project" value="InterPro"/>
</dbReference>
<dbReference type="InterPro" id="IPR038770">
    <property type="entry name" value="Na+/solute_symporter_sf"/>
</dbReference>
<evidence type="ECO:0000256" key="10">
    <source>
        <dbReference type="SAM" id="MobiDB-lite"/>
    </source>
</evidence>
<keyword evidence="5 11" id="KW-0812">Transmembrane</keyword>
<evidence type="ECO:0000256" key="4">
    <source>
        <dbReference type="ARBA" id="ARBA00022538"/>
    </source>
</evidence>
<feature type="domain" description="RCK N-terminal" evidence="13">
    <location>
        <begin position="637"/>
        <end position="762"/>
    </location>
</feature>
<feature type="transmembrane region" description="Helical" evidence="11">
    <location>
        <begin position="349"/>
        <end position="369"/>
    </location>
</feature>
<feature type="transmembrane region" description="Helical" evidence="11">
    <location>
        <begin position="504"/>
        <end position="523"/>
    </location>
</feature>
<dbReference type="InterPro" id="IPR036291">
    <property type="entry name" value="NAD(P)-bd_dom_sf"/>
</dbReference>
<comment type="caution">
    <text evidence="14">The sequence shown here is derived from an EMBL/GenBank/DDBJ whole genome shotgun (WGS) entry which is preliminary data.</text>
</comment>
<evidence type="ECO:0000256" key="11">
    <source>
        <dbReference type="SAM" id="Phobius"/>
    </source>
</evidence>
<dbReference type="InterPro" id="IPR003148">
    <property type="entry name" value="RCK_N"/>
</dbReference>
<feature type="transmembrane region" description="Helical" evidence="11">
    <location>
        <begin position="320"/>
        <end position="343"/>
    </location>
</feature>
<feature type="transmembrane region" description="Helical" evidence="11">
    <location>
        <begin position="410"/>
        <end position="431"/>
    </location>
</feature>
<sequence>MTHSAAPGLRSLALLACLLSSVPLASGGFTRPAICGHPKLFASPQRFASPQCLSKRCGVASPQRLASPQCVSSRCGVATPRAVVVWQPLSPRGARLQMAAPRAAGRPRRWRAQAAALRRGWPRALRSAVARACALLRLGLVTLLVPLLLAAPLAAAPHDAPAPPASARAAPASARAHEPSAAVRVRVRGHARAAPPAEARRPAARPVATAAPPAFEPLQRAAHAVRRTLNELHGHVSLAERDTMLLLLASALVTPIMNFFRLSPVLGFLFAGMLIGPTGLALVSDVHASSKLAELGVVFFLFEMGLELELERLKSVGRDAFRLGSTQVAVTSLSIAAIVRLLGGSAASAVVLGGALALSSSAFVIQLLSEKGELGARFGRASFGILLFQDLAVVPLLVVTPLLGGTGAQLGVALRSAAVKSAAALSVIFLVGRLMLKRVFQLVASARDQTSFLAVTLLTVLSMSAFTQALGLSDTLGAFLAGILLAETKYRYQIEADIAPFRGLLLGLFFITTGFSIDVSLAFRSAPVVLGLTIALHLLKTAITTAICVFVGALPPVVALRSGLLLSQGGEFAFVIFALAQDHNILLPNEVKLLLTVVVLTMFLTPFLNDLGGRIASNAAQKTGGLLLPLNEGSDTGDYVLVCGYGRVGQAVCELLTSKLVRYKAFDLDPFRVADKRALGLPVYYGDARRPDVLQAFMKEADHDILAVVITLDQEKDCTKAVRALRQQYPTVKEMPIFVRAADEKHRRKLAAAGAIALDTGPQESALLLGGALLSSLGFPQDEVATLIDDSRKSLYSSKMKSIVANLEPGPLAKIFGGAGSPEAKPQEASELLQTGATKIIDASDNSSQVDQIGDGSV</sequence>
<dbReference type="Pfam" id="PF02254">
    <property type="entry name" value="TrkA_N"/>
    <property type="match status" value="1"/>
</dbReference>
<evidence type="ECO:0000256" key="8">
    <source>
        <dbReference type="ARBA" id="ARBA00023065"/>
    </source>
</evidence>
<keyword evidence="6" id="KW-0630">Potassium</keyword>
<gene>
    <name evidence="14" type="ORF">AB1Y20_015722</name>
</gene>
<evidence type="ECO:0000256" key="5">
    <source>
        <dbReference type="ARBA" id="ARBA00022692"/>
    </source>
</evidence>
<evidence type="ECO:0000256" key="3">
    <source>
        <dbReference type="ARBA" id="ARBA00022449"/>
    </source>
</evidence>
<evidence type="ECO:0000256" key="12">
    <source>
        <dbReference type="SAM" id="SignalP"/>
    </source>
</evidence>
<feature type="transmembrane region" description="Helical" evidence="11">
    <location>
        <begin position="452"/>
        <end position="470"/>
    </location>
</feature>